<accession>A0A383F393</accession>
<dbReference type="Pfam" id="PF00313">
    <property type="entry name" value="CSD"/>
    <property type="match status" value="1"/>
</dbReference>
<dbReference type="GO" id="GO:0003676">
    <property type="term" value="F:nucleic acid binding"/>
    <property type="evidence" value="ECO:0007669"/>
    <property type="project" value="InterPro"/>
</dbReference>
<dbReference type="InterPro" id="IPR011129">
    <property type="entry name" value="CSD"/>
</dbReference>
<dbReference type="AlphaFoldDB" id="A0A383F393"/>
<dbReference type="InterPro" id="IPR002059">
    <property type="entry name" value="CSP_DNA-bd"/>
</dbReference>
<evidence type="ECO:0000259" key="1">
    <source>
        <dbReference type="PROSITE" id="PS51857"/>
    </source>
</evidence>
<gene>
    <name evidence="2" type="ORF">METZ01_LOCUS516430</name>
</gene>
<feature type="domain" description="CSD" evidence="1">
    <location>
        <begin position="19"/>
        <end position="81"/>
    </location>
</feature>
<dbReference type="SUPFAM" id="SSF50249">
    <property type="entry name" value="Nucleic acid-binding proteins"/>
    <property type="match status" value="1"/>
</dbReference>
<proteinExistence type="predicted"/>
<dbReference type="InterPro" id="IPR012340">
    <property type="entry name" value="NA-bd_OB-fold"/>
</dbReference>
<dbReference type="PROSITE" id="PS51857">
    <property type="entry name" value="CSD_2"/>
    <property type="match status" value="1"/>
</dbReference>
<dbReference type="EMBL" id="UINC01231157">
    <property type="protein sequence ID" value="SVE63576.1"/>
    <property type="molecule type" value="Genomic_DNA"/>
</dbReference>
<dbReference type="Gene3D" id="2.40.50.140">
    <property type="entry name" value="Nucleic acid-binding proteins"/>
    <property type="match status" value="1"/>
</dbReference>
<reference evidence="2" key="1">
    <citation type="submission" date="2018-05" db="EMBL/GenBank/DDBJ databases">
        <authorList>
            <person name="Lanie J.A."/>
            <person name="Ng W.-L."/>
            <person name="Kazmierczak K.M."/>
            <person name="Andrzejewski T.M."/>
            <person name="Davidsen T.M."/>
            <person name="Wayne K.J."/>
            <person name="Tettelin H."/>
            <person name="Glass J.I."/>
            <person name="Rusch D."/>
            <person name="Podicherti R."/>
            <person name="Tsui H.-C.T."/>
            <person name="Winkler M.E."/>
        </authorList>
    </citation>
    <scope>NUCLEOTIDE SEQUENCE</scope>
</reference>
<organism evidence="2">
    <name type="scientific">marine metagenome</name>
    <dbReference type="NCBI Taxonomy" id="408172"/>
    <lineage>
        <taxon>unclassified sequences</taxon>
        <taxon>metagenomes</taxon>
        <taxon>ecological metagenomes</taxon>
    </lineage>
</organism>
<protein>
    <recommendedName>
        <fullName evidence="1">CSD domain-containing protein</fullName>
    </recommendedName>
</protein>
<dbReference type="SMART" id="SM00357">
    <property type="entry name" value="CSP"/>
    <property type="match status" value="1"/>
</dbReference>
<evidence type="ECO:0000313" key="2">
    <source>
        <dbReference type="EMBL" id="SVE63576.1"/>
    </source>
</evidence>
<name>A0A383F393_9ZZZZ</name>
<sequence length="83" mass="9458">MQYLFSLQINSTLTKEGKMQKGKVKFYNKERKFGFISGDDGIDYFFHETGLSDGTYVKDDDKVEFVAEDGDRGKKAVDISITD</sequence>